<dbReference type="PANTHER" id="PTHR32060:SF30">
    <property type="entry name" value="CARBOXY-TERMINAL PROCESSING PROTEASE CTPA"/>
    <property type="match status" value="1"/>
</dbReference>
<dbReference type="GO" id="GO:0007165">
    <property type="term" value="P:signal transduction"/>
    <property type="evidence" value="ECO:0007669"/>
    <property type="project" value="TreeGrafter"/>
</dbReference>
<keyword evidence="2" id="KW-0645">Protease</keyword>
<dbReference type="PROSITE" id="PS51257">
    <property type="entry name" value="PROKAR_LIPOPROTEIN"/>
    <property type="match status" value="1"/>
</dbReference>
<accession>A0A0D5YPC9</accession>
<dbReference type="Pfam" id="PF03572">
    <property type="entry name" value="Peptidase_S41"/>
    <property type="match status" value="1"/>
</dbReference>
<dbReference type="Gene3D" id="3.90.226.10">
    <property type="entry name" value="2-enoyl-CoA Hydratase, Chain A, domain 1"/>
    <property type="match status" value="1"/>
</dbReference>
<dbReference type="KEGG" id="mlt:VC82_56"/>
<proteinExistence type="predicted"/>
<sequence>MKKYLSLLFFVSILFVACNKDDDEIEVPVDIVVQNFMWKAMNLWYFWQAEVLDLADDRFSTQDEYESYLAATADPEDFYEQIQFSEDRFSFLNSDYKELVNNLSGISKSNGMEFGLVRFADSEDIFGYVRYIIPGSDAATKDIQRGDLFTGVDGQTLNLDNYVELLFGDNDTYTLNMATANGNTIEPNGEEVTLTKMEGLVENPIHVATTLDINGQKIGYLMYNGFTRDFDNELNQVFGQFLADGVTDLVLDLRYNPGGSVNSSRLLASMIYGTNTNDLYIRQRWNDKIQSQLSSEQLEDYFASQVNGNPLNTLNLNRVFVLATGSSASASELVMNGLDPYLDVIHIGETTRGKNEFSITMVDDPGNDYIYSSSRENRINPENSWAIQPLVGRNENANGFSDYTDGLAPDIVFEEDLTNLGVLGDENEPMLARALQEITGASSKQRFDVVLPAKAITNSKMFTPLKDNMYIDKPMGFQ</sequence>
<dbReference type="OrthoDB" id="7168509at2"/>
<dbReference type="EMBL" id="CP011071">
    <property type="protein sequence ID" value="AKA33748.1"/>
    <property type="molecule type" value="Genomic_DNA"/>
</dbReference>
<dbReference type="SUPFAM" id="SSF50156">
    <property type="entry name" value="PDZ domain-like"/>
    <property type="match status" value="1"/>
</dbReference>
<dbReference type="Gene3D" id="2.30.42.10">
    <property type="match status" value="1"/>
</dbReference>
<dbReference type="PATRIC" id="fig|516051.4.peg.56"/>
<dbReference type="SUPFAM" id="SSF52096">
    <property type="entry name" value="ClpP/crotonase"/>
    <property type="match status" value="1"/>
</dbReference>
<keyword evidence="3" id="KW-1185">Reference proteome</keyword>
<dbReference type="PROSITE" id="PS50106">
    <property type="entry name" value="PDZ"/>
    <property type="match status" value="1"/>
</dbReference>
<dbReference type="GO" id="GO:0008236">
    <property type="term" value="F:serine-type peptidase activity"/>
    <property type="evidence" value="ECO:0007669"/>
    <property type="project" value="InterPro"/>
</dbReference>
<evidence type="ECO:0000259" key="1">
    <source>
        <dbReference type="PROSITE" id="PS50106"/>
    </source>
</evidence>
<dbReference type="AlphaFoldDB" id="A0A0D5YPC9"/>
<dbReference type="InterPro" id="IPR001478">
    <property type="entry name" value="PDZ"/>
</dbReference>
<dbReference type="RefSeq" id="WP_045800619.1">
    <property type="nucleotide sequence ID" value="NZ_CP011071.1"/>
</dbReference>
<dbReference type="GO" id="GO:0030288">
    <property type="term" value="C:outer membrane-bounded periplasmic space"/>
    <property type="evidence" value="ECO:0007669"/>
    <property type="project" value="TreeGrafter"/>
</dbReference>
<dbReference type="InterPro" id="IPR005151">
    <property type="entry name" value="Tail-specific_protease"/>
</dbReference>
<dbReference type="STRING" id="516051.VC82_56"/>
<dbReference type="InterPro" id="IPR029045">
    <property type="entry name" value="ClpP/crotonase-like_dom_sf"/>
</dbReference>
<dbReference type="PANTHER" id="PTHR32060">
    <property type="entry name" value="TAIL-SPECIFIC PROTEASE"/>
    <property type="match status" value="1"/>
</dbReference>
<evidence type="ECO:0000313" key="2">
    <source>
        <dbReference type="EMBL" id="AKA33748.1"/>
    </source>
</evidence>
<evidence type="ECO:0000313" key="3">
    <source>
        <dbReference type="Proteomes" id="UP000032726"/>
    </source>
</evidence>
<name>A0A0D5YPC9_9FLAO</name>
<dbReference type="CDD" id="cd07561">
    <property type="entry name" value="Peptidase_S41_CPP_like"/>
    <property type="match status" value="1"/>
</dbReference>
<gene>
    <name evidence="2" type="ORF">VC82_56</name>
</gene>
<dbReference type="Proteomes" id="UP000032726">
    <property type="component" value="Chromosome"/>
</dbReference>
<dbReference type="Gene3D" id="3.30.750.170">
    <property type="match status" value="1"/>
</dbReference>
<keyword evidence="2" id="KW-0378">Hydrolase</keyword>
<dbReference type="InterPro" id="IPR036034">
    <property type="entry name" value="PDZ_sf"/>
</dbReference>
<protein>
    <submittedName>
        <fullName evidence="2">Carboxyl-terminal protease</fullName>
    </submittedName>
</protein>
<reference evidence="2 3" key="1">
    <citation type="submission" date="2015-03" db="EMBL/GenBank/DDBJ databases">
        <title>Complete genome sequence of Muricauda lutaonensis CC-HSB-11T, isolated from a coastal hot spring.</title>
        <authorList>
            <person name="Kim K.M."/>
        </authorList>
    </citation>
    <scope>NUCLEOTIDE SEQUENCE [LARGE SCALE GENOMIC DNA]</scope>
    <source>
        <strain evidence="2 3">CC-HSB-11</strain>
    </source>
</reference>
<dbReference type="GO" id="GO:0004175">
    <property type="term" value="F:endopeptidase activity"/>
    <property type="evidence" value="ECO:0007669"/>
    <property type="project" value="TreeGrafter"/>
</dbReference>
<dbReference type="Pfam" id="PF18294">
    <property type="entry name" value="Pept_S41_N"/>
    <property type="match status" value="1"/>
</dbReference>
<feature type="domain" description="PDZ" evidence="1">
    <location>
        <begin position="103"/>
        <end position="181"/>
    </location>
</feature>
<dbReference type="InterPro" id="IPR041613">
    <property type="entry name" value="Pept_S41_N"/>
</dbReference>
<organism evidence="2 3">
    <name type="scientific">Flagellimonas lutaonensis</name>
    <dbReference type="NCBI Taxonomy" id="516051"/>
    <lineage>
        <taxon>Bacteria</taxon>
        <taxon>Pseudomonadati</taxon>
        <taxon>Bacteroidota</taxon>
        <taxon>Flavobacteriia</taxon>
        <taxon>Flavobacteriales</taxon>
        <taxon>Flavobacteriaceae</taxon>
        <taxon>Flagellimonas</taxon>
    </lineage>
</organism>
<dbReference type="GO" id="GO:0006508">
    <property type="term" value="P:proteolysis"/>
    <property type="evidence" value="ECO:0007669"/>
    <property type="project" value="UniProtKB-KW"/>
</dbReference>
<dbReference type="HOGENOM" id="CLU_031949_0_1_10"/>